<accession>A0A183B8D6</accession>
<dbReference type="OrthoDB" id="6235832at2759"/>
<proteinExistence type="predicted"/>
<dbReference type="AlphaFoldDB" id="A0A183B8D6"/>
<dbReference type="Proteomes" id="UP000272942">
    <property type="component" value="Unassembled WGS sequence"/>
</dbReference>
<protein>
    <submittedName>
        <fullName evidence="1 3">Uncharacterized protein</fullName>
    </submittedName>
</protein>
<dbReference type="WBParaSite" id="ECPE_0001551101-mRNA-1">
    <property type="protein sequence ID" value="ECPE_0001551101-mRNA-1"/>
    <property type="gene ID" value="ECPE_0001551101"/>
</dbReference>
<name>A0A183B8D6_9TREM</name>
<reference evidence="3" key="1">
    <citation type="submission" date="2016-06" db="UniProtKB">
        <authorList>
            <consortium name="WormBaseParasite"/>
        </authorList>
    </citation>
    <scope>IDENTIFICATION</scope>
</reference>
<sequence length="222" mass="25386">MNFHRFGHCAQFAARVRNRLPRRCLRKIIRNLVPGLSYPLIAGFVVSNHERSLLPHTSPSASSVLTHCLQWQVDANLGITHQLFRDYEAGVMLGRKIVNELESLLELCGTASNPELEDRIVQLRSDWNELLEQMRRIEIALQSAFKTLYSSVETTFLCEPLIDCSNSNLTDPSQGVNMSSQASMQLHLIESEYHRLNELHATSVLRWSELLSQHMKKCKEES</sequence>
<dbReference type="EMBL" id="UZAN01060677">
    <property type="protein sequence ID" value="VDP92743.1"/>
    <property type="molecule type" value="Genomic_DNA"/>
</dbReference>
<organism evidence="3">
    <name type="scientific">Echinostoma caproni</name>
    <dbReference type="NCBI Taxonomy" id="27848"/>
    <lineage>
        <taxon>Eukaryota</taxon>
        <taxon>Metazoa</taxon>
        <taxon>Spiralia</taxon>
        <taxon>Lophotrochozoa</taxon>
        <taxon>Platyhelminthes</taxon>
        <taxon>Trematoda</taxon>
        <taxon>Digenea</taxon>
        <taxon>Plagiorchiida</taxon>
        <taxon>Echinostomata</taxon>
        <taxon>Echinostomatoidea</taxon>
        <taxon>Echinostomatidae</taxon>
        <taxon>Echinostoma</taxon>
    </lineage>
</organism>
<keyword evidence="2" id="KW-1185">Reference proteome</keyword>
<evidence type="ECO:0000313" key="1">
    <source>
        <dbReference type="EMBL" id="VDP92743.1"/>
    </source>
</evidence>
<evidence type="ECO:0000313" key="2">
    <source>
        <dbReference type="Proteomes" id="UP000272942"/>
    </source>
</evidence>
<evidence type="ECO:0000313" key="3">
    <source>
        <dbReference type="WBParaSite" id="ECPE_0001551101-mRNA-1"/>
    </source>
</evidence>
<reference evidence="1 2" key="2">
    <citation type="submission" date="2018-11" db="EMBL/GenBank/DDBJ databases">
        <authorList>
            <consortium name="Pathogen Informatics"/>
        </authorList>
    </citation>
    <scope>NUCLEOTIDE SEQUENCE [LARGE SCALE GENOMIC DNA]</scope>
    <source>
        <strain evidence="1 2">Egypt</strain>
    </source>
</reference>
<gene>
    <name evidence="1" type="ORF">ECPE_LOCUS15471</name>
</gene>